<feature type="region of interest" description="Disordered" evidence="4">
    <location>
        <begin position="564"/>
        <end position="624"/>
    </location>
</feature>
<dbReference type="GO" id="GO:0005654">
    <property type="term" value="C:nucleoplasm"/>
    <property type="evidence" value="ECO:0000318"/>
    <property type="project" value="GO_Central"/>
</dbReference>
<evidence type="ECO:0000313" key="8">
    <source>
        <dbReference type="Proteomes" id="UP000008144"/>
    </source>
</evidence>
<dbReference type="GO" id="GO:0003723">
    <property type="term" value="F:RNA binding"/>
    <property type="evidence" value="ECO:0000318"/>
    <property type="project" value="GO_Central"/>
</dbReference>
<dbReference type="GeneID" id="445800"/>
<keyword evidence="8" id="KW-1185">Reference proteome</keyword>
<accession>Q6XLI4</accession>
<evidence type="ECO:0000313" key="6">
    <source>
        <dbReference type="EMBL" id="AAP48572.1"/>
    </source>
</evidence>
<accession>F6ZD90</accession>
<dbReference type="GO" id="GO:1990904">
    <property type="term" value="C:ribonucleoprotein complex"/>
    <property type="evidence" value="ECO:0000318"/>
    <property type="project" value="GO_Central"/>
</dbReference>
<keyword evidence="1" id="KW-0677">Repeat</keyword>
<feature type="domain" description="RRM" evidence="5">
    <location>
        <begin position="629"/>
        <end position="705"/>
    </location>
</feature>
<feature type="region of interest" description="Disordered" evidence="4">
    <location>
        <begin position="875"/>
        <end position="919"/>
    </location>
</feature>
<accession>A0A1W2VNB8</accession>
<reference evidence="8" key="1">
    <citation type="journal article" date="2002" name="Science">
        <title>The draft genome of Ciona intestinalis: insights into chordate and vertebrate origins.</title>
        <authorList>
            <person name="Dehal P."/>
            <person name="Satou Y."/>
            <person name="Campbell R.K."/>
            <person name="Chapman J."/>
            <person name="Degnan B."/>
            <person name="De Tomaso A."/>
            <person name="Davidson B."/>
            <person name="Di Gregorio A."/>
            <person name="Gelpke M."/>
            <person name="Goodstein D.M."/>
            <person name="Harafuji N."/>
            <person name="Hastings K.E."/>
            <person name="Ho I."/>
            <person name="Hotta K."/>
            <person name="Huang W."/>
            <person name="Kawashima T."/>
            <person name="Lemaire P."/>
            <person name="Martinez D."/>
            <person name="Meinertzhagen I.A."/>
            <person name="Necula S."/>
            <person name="Nonaka M."/>
            <person name="Putnam N."/>
            <person name="Rash S."/>
            <person name="Saiga H."/>
            <person name="Satake M."/>
            <person name="Terry A."/>
            <person name="Yamada L."/>
            <person name="Wang H.G."/>
            <person name="Awazu S."/>
            <person name="Azumi K."/>
            <person name="Boore J."/>
            <person name="Branno M."/>
            <person name="Chin-Bow S."/>
            <person name="DeSantis R."/>
            <person name="Doyle S."/>
            <person name="Francino P."/>
            <person name="Keys D.N."/>
            <person name="Haga S."/>
            <person name="Hayashi H."/>
            <person name="Hino K."/>
            <person name="Imai K.S."/>
            <person name="Inaba K."/>
            <person name="Kano S."/>
            <person name="Kobayashi K."/>
            <person name="Kobayashi M."/>
            <person name="Lee B.I."/>
            <person name="Makabe K.W."/>
            <person name="Manohar C."/>
            <person name="Matassi G."/>
            <person name="Medina M."/>
            <person name="Mochizuki Y."/>
            <person name="Mount S."/>
            <person name="Morishita T."/>
            <person name="Miura S."/>
            <person name="Nakayama A."/>
            <person name="Nishizaka S."/>
            <person name="Nomoto H."/>
            <person name="Ohta F."/>
            <person name="Oishi K."/>
            <person name="Rigoutsos I."/>
            <person name="Sano M."/>
            <person name="Sasaki A."/>
            <person name="Sasakura Y."/>
            <person name="Shoguchi E."/>
            <person name="Shin-i T."/>
            <person name="Spagnuolo A."/>
            <person name="Stainier D."/>
            <person name="Suzuki M.M."/>
            <person name="Tassy O."/>
            <person name="Takatori N."/>
            <person name="Tokuoka M."/>
            <person name="Yagi K."/>
            <person name="Yoshizaki F."/>
            <person name="Wada S."/>
            <person name="Zhang C."/>
            <person name="Hyatt P.D."/>
            <person name="Larimer F."/>
            <person name="Detter C."/>
            <person name="Doggett N."/>
            <person name="Glavina T."/>
            <person name="Hawkins T."/>
            <person name="Richardson P."/>
            <person name="Lucas S."/>
            <person name="Kohara Y."/>
            <person name="Levine M."/>
            <person name="Satoh N."/>
            <person name="Rokhsar D.S."/>
        </authorList>
    </citation>
    <scope>NUCLEOTIDE SEQUENCE [LARGE SCALE GENOMIC DNA]</scope>
</reference>
<dbReference type="InterPro" id="IPR012677">
    <property type="entry name" value="Nucleotide-bd_a/b_plait_sf"/>
</dbReference>
<reference evidence="6" key="2">
    <citation type="submission" date="2003-01" db="EMBL/GenBank/DDBJ databases">
        <title>Identification of a putative RNA binding protein in sea squirt.</title>
        <authorList>
            <person name="Chen Y."/>
            <person name="Huang C.-H."/>
        </authorList>
    </citation>
    <scope>NUCLEOTIDE SEQUENCE</scope>
</reference>
<dbReference type="InterPro" id="IPR035979">
    <property type="entry name" value="RBD_domain_sf"/>
</dbReference>
<dbReference type="OrthoDB" id="2588702at2759"/>
<dbReference type="KEGG" id="cin:445800"/>
<dbReference type="CDD" id="cd12254">
    <property type="entry name" value="RRM_hnRNPH_ESRPs_RBM12_like"/>
    <property type="match status" value="2"/>
</dbReference>
<dbReference type="Pfam" id="PF00076">
    <property type="entry name" value="RRM_1"/>
    <property type="match status" value="3"/>
</dbReference>
<dbReference type="HOGENOM" id="CLU_294221_0_0_1"/>
<feature type="compositionally biased region" description="Basic and acidic residues" evidence="4">
    <location>
        <begin position="367"/>
        <end position="376"/>
    </location>
</feature>
<dbReference type="PROSITE" id="PS50102">
    <property type="entry name" value="RRM"/>
    <property type="match status" value="3"/>
</dbReference>
<feature type="region of interest" description="Disordered" evidence="4">
    <location>
        <begin position="281"/>
        <end position="467"/>
    </location>
</feature>
<dbReference type="CDD" id="cd12515">
    <property type="entry name" value="RRM5_RBM12_like"/>
    <property type="match status" value="1"/>
</dbReference>
<feature type="compositionally biased region" description="Acidic residues" evidence="4">
    <location>
        <begin position="377"/>
        <end position="393"/>
    </location>
</feature>
<dbReference type="SUPFAM" id="SSF54928">
    <property type="entry name" value="RNA-binding domain, RBD"/>
    <property type="match status" value="4"/>
</dbReference>
<dbReference type="AlphaFoldDB" id="Q6XLI4"/>
<proteinExistence type="evidence at transcript level"/>
<dbReference type="InterPro" id="IPR000504">
    <property type="entry name" value="RRM_dom"/>
</dbReference>
<sequence>MATGVVIRLKHLPLAAGTFDIRQFFSGLRIPDGGVHIIGGTDGTAFILFSTDEDARQAMMRDGQHVRATAIKLMLSSHTEMKTVIEHSQRISAIRFMLDEKGRNNGTCLIKFKTVVDKEDALQKDRKYLGGRFIRITTSSERQWLLVSTQSCETIRPGESRKRSKTITSSENTPKRSRALSPLKNENCVEVRGLPQNADYHIMSGFFSGLNIVDGGLFIENDGKICKGRAFVEFAAYADYKNALVRDGDMIDGKQVRVIGLSRQNMIDQIRKFKKYMSAKREEEYKREREREKKLEQKRVKEEEDRKKKMERHARKQKEMDEWLRRQHQKEEEQRKRRDLEKKMFQFANTEFPPKVEHSSPSPASYTEEHKAKEDYVPEEYNPEEYVPEEYIPEEYVPQPSSTKDYVYPPVGKDEKLEYAPEENAAGVGEMDIEEDNSPPANVSTSQSSISSVPPSIPTPTPTRFGGSGSVIESPALGPVKFDPAVPPPPLPFPSQIPSSFQPISAQPPIASNKVPVHPLLPPLMPPNHTLQAAGFPPPFPAGLPVIPVSITKPNQTVEMIPANIKTNAPPPSLPPPPASSTTPLSAPPSQSPENVIQQNASPMSAKLSPVKKQSNEPQKSVSDIKQSCLVRIANSPFNCTEEAVRKFFSDFSIPHDGIQFVYKGGRRSGHIFVKFSNADDAVKAALRDNQRMMGRNVLVGQSSVAQMKEIHHRISGEHWFPQFSVTPDIKEQGLLSKKIKENNLTCVCIGNLHSRTITSDVKNCLLNHELSEDGVTVLMDKSGLCIGEACVELRSTEDCIRATDLDSNVKILNNSIQVWPLSKQEMLDKIKNHNQKVKDTISGNHLNGAGRADTSKKMNAPMPMDIQREINKVTDYPLHPPHGPQQPPPIDPHRPPGGLPPFDRHPYDRPPLGLPHFDRPPPDLFDRHRQFGPGLPLPPLSPLDRRPHYPPNDRLFLPELLRRDLPPHPVPEPFMFPPHHNGPPLPGRGIPVNPNQIVTVKMSNLSYDITREDLLEFFSGFDPLPDSVQLMYSQGGKPTGDGVISFPHIEPARAAIAQRHNKFLLHRNVKLKLQ</sequence>
<feature type="region of interest" description="Disordered" evidence="4">
    <location>
        <begin position="156"/>
        <end position="182"/>
    </location>
</feature>
<dbReference type="CDD" id="cd12510">
    <property type="entry name" value="RRM1_RBM12_like"/>
    <property type="match status" value="1"/>
</dbReference>
<feature type="compositionally biased region" description="Polar residues" evidence="4">
    <location>
        <begin position="612"/>
        <end position="624"/>
    </location>
</feature>
<dbReference type="CTD" id="10137"/>
<keyword evidence="2 3" id="KW-0694">RNA-binding</keyword>
<feature type="compositionally biased region" description="Basic and acidic residues" evidence="4">
    <location>
        <begin position="281"/>
        <end position="308"/>
    </location>
</feature>
<dbReference type="Ensembl" id="ENSCINT00000002125.3">
    <property type="protein sequence ID" value="ENSCINP00000002125.3"/>
    <property type="gene ID" value="ENSCING00000001131.3"/>
</dbReference>
<evidence type="ECO:0000256" key="4">
    <source>
        <dbReference type="SAM" id="MobiDB-lite"/>
    </source>
</evidence>
<evidence type="ECO:0000256" key="1">
    <source>
        <dbReference type="ARBA" id="ARBA00022737"/>
    </source>
</evidence>
<dbReference type="Gene3D" id="3.30.70.330">
    <property type="match status" value="6"/>
</dbReference>
<feature type="domain" description="RRM" evidence="5">
    <location>
        <begin position="999"/>
        <end position="1075"/>
    </location>
</feature>
<dbReference type="EMBL" id="AY226102">
    <property type="protein sequence ID" value="AAP48572.1"/>
    <property type="molecule type" value="mRNA"/>
</dbReference>
<dbReference type="PANTHER" id="PTHR13976">
    <property type="entry name" value="HETEROGENEOUS NUCLEAR RIBONUCLEOPROTEIN-RELATED"/>
    <property type="match status" value="1"/>
</dbReference>
<dbReference type="Proteomes" id="UP000008144">
    <property type="component" value="Unassembled WGS sequence"/>
</dbReference>
<evidence type="ECO:0000259" key="5">
    <source>
        <dbReference type="PROSITE" id="PS50102"/>
    </source>
</evidence>
<dbReference type="InterPro" id="IPR050666">
    <property type="entry name" value="ESRP"/>
</dbReference>
<feature type="compositionally biased region" description="Basic and acidic residues" evidence="4">
    <location>
        <begin position="317"/>
        <end position="344"/>
    </location>
</feature>
<evidence type="ECO:0000256" key="3">
    <source>
        <dbReference type="PROSITE-ProRule" id="PRU00176"/>
    </source>
</evidence>
<evidence type="ECO:0000256" key="2">
    <source>
        <dbReference type="ARBA" id="ARBA00022884"/>
    </source>
</evidence>
<dbReference type="GO" id="GO:0043484">
    <property type="term" value="P:regulation of RNA splicing"/>
    <property type="evidence" value="ECO:0000318"/>
    <property type="project" value="GO_Central"/>
</dbReference>
<protein>
    <submittedName>
        <fullName evidence="6 7">Swan</fullName>
    </submittedName>
</protein>
<feature type="region of interest" description="Disordered" evidence="4">
    <location>
        <begin position="841"/>
        <end position="860"/>
    </location>
</feature>
<organism evidence="6">
    <name type="scientific">Ciona intestinalis</name>
    <name type="common">Transparent sea squirt</name>
    <name type="synonym">Ascidia intestinalis</name>
    <dbReference type="NCBI Taxonomy" id="7719"/>
    <lineage>
        <taxon>Eukaryota</taxon>
        <taxon>Metazoa</taxon>
        <taxon>Chordata</taxon>
        <taxon>Tunicata</taxon>
        <taxon>Ascidiacea</taxon>
        <taxon>Phlebobranchia</taxon>
        <taxon>Cionidae</taxon>
        <taxon>Ciona</taxon>
    </lineage>
</organism>
<feature type="compositionally biased region" description="Polar residues" evidence="4">
    <location>
        <begin position="594"/>
        <end position="603"/>
    </location>
</feature>
<feature type="domain" description="RRM" evidence="5">
    <location>
        <begin position="187"/>
        <end position="258"/>
    </location>
</feature>
<gene>
    <name evidence="7" type="primary">rbm12</name>
</gene>
<dbReference type="SMART" id="SM00360">
    <property type="entry name" value="RRM"/>
    <property type="match status" value="6"/>
</dbReference>
<feature type="compositionally biased region" description="Pro residues" evidence="4">
    <location>
        <begin position="879"/>
        <end position="900"/>
    </location>
</feature>
<feature type="compositionally biased region" description="Pro residues" evidence="4">
    <location>
        <begin position="569"/>
        <end position="579"/>
    </location>
</feature>
<feature type="compositionally biased region" description="Low complexity" evidence="4">
    <location>
        <begin position="443"/>
        <end position="454"/>
    </location>
</feature>
<reference evidence="7" key="3">
    <citation type="submission" date="2025-05" db="UniProtKB">
        <authorList>
            <consortium name="Ensembl"/>
        </authorList>
    </citation>
    <scope>IDENTIFICATION</scope>
</reference>
<dbReference type="RefSeq" id="NP_001027771.1">
    <property type="nucleotide sequence ID" value="NM_001032599.1"/>
</dbReference>
<dbReference type="GeneTree" id="ENSGT00940000167419"/>
<dbReference type="OMA" id="MFQFANT"/>
<dbReference type="STRING" id="7719.ENSCINP00000002125"/>
<evidence type="ECO:0000313" key="7">
    <source>
        <dbReference type="Ensembl" id="ENSCINP00000002125.3"/>
    </source>
</evidence>
<name>Q6XLI4_CIOIN</name>